<dbReference type="Gene3D" id="3.40.50.12780">
    <property type="entry name" value="N-terminal domain of ligase-like"/>
    <property type="match status" value="1"/>
</dbReference>
<name>A0A212AAZ8_9RHOB</name>
<evidence type="ECO:0000259" key="3">
    <source>
        <dbReference type="Pfam" id="PF00501"/>
    </source>
</evidence>
<dbReference type="PROSITE" id="PS00455">
    <property type="entry name" value="AMP_BINDING"/>
    <property type="match status" value="1"/>
</dbReference>
<dbReference type="Pfam" id="PF13193">
    <property type="entry name" value="AMP-binding_C"/>
    <property type="match status" value="1"/>
</dbReference>
<dbReference type="RefSeq" id="WP_088215623.1">
    <property type="nucleotide sequence ID" value="NZ_NIPW01000022.1"/>
</dbReference>
<proteinExistence type="inferred from homology"/>
<comment type="similarity">
    <text evidence="1">Belongs to the ATP-dependent AMP-binding enzyme family.</text>
</comment>
<dbReference type="InterPro" id="IPR025110">
    <property type="entry name" value="AMP-bd_C"/>
</dbReference>
<organism evidence="5 6">
    <name type="scientific">Haematobacter genomosp. 1</name>
    <dbReference type="NCBI Taxonomy" id="366618"/>
    <lineage>
        <taxon>Bacteria</taxon>
        <taxon>Pseudomonadati</taxon>
        <taxon>Pseudomonadota</taxon>
        <taxon>Alphaproteobacteria</taxon>
        <taxon>Rhodobacterales</taxon>
        <taxon>Paracoccaceae</taxon>
        <taxon>Haematobacter</taxon>
    </lineage>
</organism>
<evidence type="ECO:0000259" key="4">
    <source>
        <dbReference type="Pfam" id="PF13193"/>
    </source>
</evidence>
<dbReference type="SUPFAM" id="SSF56801">
    <property type="entry name" value="Acetyl-CoA synthetase-like"/>
    <property type="match status" value="1"/>
</dbReference>
<dbReference type="AlphaFoldDB" id="A0A212AAZ8"/>
<evidence type="ECO:0000256" key="2">
    <source>
        <dbReference type="ARBA" id="ARBA00022598"/>
    </source>
</evidence>
<evidence type="ECO:0000256" key="1">
    <source>
        <dbReference type="ARBA" id="ARBA00006432"/>
    </source>
</evidence>
<dbReference type="InterPro" id="IPR020845">
    <property type="entry name" value="AMP-binding_CS"/>
</dbReference>
<gene>
    <name evidence="5" type="ORF">CDV49_11675</name>
</gene>
<dbReference type="Pfam" id="PF00501">
    <property type="entry name" value="AMP-binding"/>
    <property type="match status" value="1"/>
</dbReference>
<dbReference type="EMBL" id="NIPW01000022">
    <property type="protein sequence ID" value="OWJ77283.1"/>
    <property type="molecule type" value="Genomic_DNA"/>
</dbReference>
<keyword evidence="6" id="KW-1185">Reference proteome</keyword>
<sequence>MTSHGDIAEPKTPAAAAEATRARAFAALKTLPPRLADVVFDWAERTPDATALVEGDRRLTYGEAAAAIRDTARWLTDQGLRPGDRLMVVNENGIALALLLLAAGTIDVWLATINARLSEGELETIRAHSGARRVIYTVEVSPDAAQHAAHAGIAEIDVPHLGRIAIGPLNETTLPEPVDPTGEQVAALIYTSGTTGKPKGVMLTHRNLLSIGSLSAATRQMRPQDVVYAVLPMSHVYGLSSVFLCSLTSGASLEFMPRFSARKVLEDLQSGRITCFLGVPAMYARFIELLGTEARLSIPALRVLSSGGSPLDPVVKARTEALFGLPVLNGYGLTEASPTLTGMIWGTRRADVSVGPALPGVELRLVGPDGKDAPEGGIGELWARGPGIMKGYYHAPDLTAQVLSPDGWLNTGDFARIDPDGAVFIVGRSKELIIRSGFNVYPVEVEAVLNAFPGITQSAVVGRPAEAGNEEVVAFLEPAPEVALDLDALKAHVAANLAPYKHPSDYVVMQALPAGATGKILKNRLAAMARGDT</sequence>
<dbReference type="PANTHER" id="PTHR43201:SF5">
    <property type="entry name" value="MEDIUM-CHAIN ACYL-COA LIGASE ACSF2, MITOCHONDRIAL"/>
    <property type="match status" value="1"/>
</dbReference>
<dbReference type="GO" id="GO:0031956">
    <property type="term" value="F:medium-chain fatty acid-CoA ligase activity"/>
    <property type="evidence" value="ECO:0007669"/>
    <property type="project" value="TreeGrafter"/>
</dbReference>
<evidence type="ECO:0000313" key="5">
    <source>
        <dbReference type="EMBL" id="OWJ77283.1"/>
    </source>
</evidence>
<dbReference type="InterPro" id="IPR000873">
    <property type="entry name" value="AMP-dep_synth/lig_dom"/>
</dbReference>
<dbReference type="InterPro" id="IPR045851">
    <property type="entry name" value="AMP-bd_C_sf"/>
</dbReference>
<evidence type="ECO:0000313" key="6">
    <source>
        <dbReference type="Proteomes" id="UP000196878"/>
    </source>
</evidence>
<feature type="domain" description="AMP-dependent synthetase/ligase" evidence="3">
    <location>
        <begin position="41"/>
        <end position="393"/>
    </location>
</feature>
<reference evidence="5 6" key="1">
    <citation type="submission" date="2016-12" db="EMBL/GenBank/DDBJ databases">
        <title>Comparison of Traditional DNA-DNA Hybridization with In Silico Genomic Analysis.</title>
        <authorList>
            <person name="Nicholson A.C."/>
            <person name="Humrighouse B.W."/>
            <person name="Graziano J."/>
            <person name="Lasker B."/>
            <person name="Whitney A.M."/>
            <person name="Mcquiston J.R."/>
        </authorList>
    </citation>
    <scope>NUCLEOTIDE SEQUENCE [LARGE SCALE GENOMIC DNA]</scope>
    <source>
        <strain evidence="5 6">H2240</strain>
    </source>
</reference>
<keyword evidence="2 5" id="KW-0436">Ligase</keyword>
<comment type="caution">
    <text evidence="5">The sequence shown here is derived from an EMBL/GenBank/DDBJ whole genome shotgun (WGS) entry which is preliminary data.</text>
</comment>
<dbReference type="Gene3D" id="3.30.300.30">
    <property type="match status" value="1"/>
</dbReference>
<dbReference type="GO" id="GO:0006631">
    <property type="term" value="P:fatty acid metabolic process"/>
    <property type="evidence" value="ECO:0007669"/>
    <property type="project" value="TreeGrafter"/>
</dbReference>
<dbReference type="PANTHER" id="PTHR43201">
    <property type="entry name" value="ACYL-COA SYNTHETASE"/>
    <property type="match status" value="1"/>
</dbReference>
<dbReference type="Proteomes" id="UP000196878">
    <property type="component" value="Unassembled WGS sequence"/>
</dbReference>
<protein>
    <submittedName>
        <fullName evidence="5">Long-chain fatty acid--CoA ligase</fullName>
    </submittedName>
</protein>
<dbReference type="InterPro" id="IPR042099">
    <property type="entry name" value="ANL_N_sf"/>
</dbReference>
<dbReference type="OrthoDB" id="9803968at2"/>
<accession>A0A212AAZ8</accession>
<feature type="domain" description="AMP-binding enzyme C-terminal" evidence="4">
    <location>
        <begin position="444"/>
        <end position="519"/>
    </location>
</feature>